<feature type="region of interest" description="Disordered" evidence="1">
    <location>
        <begin position="72"/>
        <end position="91"/>
    </location>
</feature>
<name>A0A2K5ISC2_COLAP</name>
<evidence type="ECO:0000313" key="3">
    <source>
        <dbReference type="Proteomes" id="UP000233080"/>
    </source>
</evidence>
<dbReference type="InterPro" id="IPR034754">
    <property type="entry name" value="GEMIN8"/>
</dbReference>
<dbReference type="AlphaFoldDB" id="A0A2K5ISC2"/>
<organism evidence="2 3">
    <name type="scientific">Colobus angolensis palliatus</name>
    <name type="common">Peters' Angolan colobus</name>
    <dbReference type="NCBI Taxonomy" id="336983"/>
    <lineage>
        <taxon>Eukaryota</taxon>
        <taxon>Metazoa</taxon>
        <taxon>Chordata</taxon>
        <taxon>Craniata</taxon>
        <taxon>Vertebrata</taxon>
        <taxon>Euteleostomi</taxon>
        <taxon>Mammalia</taxon>
        <taxon>Eutheria</taxon>
        <taxon>Euarchontoglires</taxon>
        <taxon>Primates</taxon>
        <taxon>Haplorrhini</taxon>
        <taxon>Catarrhini</taxon>
        <taxon>Cercopithecidae</taxon>
        <taxon>Colobinae</taxon>
        <taxon>Colobus</taxon>
    </lineage>
</organism>
<dbReference type="OMA" id="ARPWYSH"/>
<dbReference type="Pfam" id="PF15348">
    <property type="entry name" value="GEMIN8"/>
    <property type="match status" value="1"/>
</dbReference>
<accession>A0A2K5ISC2</accession>
<proteinExistence type="predicted"/>
<dbReference type="PANTHER" id="PTHR16238">
    <property type="entry name" value="GEM-ASSOCIATED PROTEIN 8"/>
    <property type="match status" value="1"/>
</dbReference>
<reference evidence="2" key="2">
    <citation type="submission" date="2025-09" db="UniProtKB">
        <authorList>
            <consortium name="Ensembl"/>
        </authorList>
    </citation>
    <scope>IDENTIFICATION</scope>
</reference>
<sequence>MAVVKALTSKATRPWYSHLAFARYWQHYHQTMNAYRKAVESCFSFLQLQAGYPQSFYDHHVTWRDSTCSSSRFRGSGQHPHDSSGIQASTREDHVECDLSNMEITEELRQYFAETERHREERRRQQQLDAECLDSYVNADHDLCYNTHQSVEPPTERPGEQCQAEMRRLYGNSAAKLQAMEASVQLSFDKHCDPKQPKFWPVFPLKF</sequence>
<dbReference type="GO" id="GO:0032797">
    <property type="term" value="C:SMN complex"/>
    <property type="evidence" value="ECO:0007669"/>
    <property type="project" value="InterPro"/>
</dbReference>
<evidence type="ECO:0000313" key="2">
    <source>
        <dbReference type="Ensembl" id="ENSCANP00000019589.1"/>
    </source>
</evidence>
<keyword evidence="3" id="KW-1185">Reference proteome</keyword>
<protein>
    <recommendedName>
        <fullName evidence="4">Gem nuclear organelle associated protein 8</fullName>
    </recommendedName>
</protein>
<dbReference type="Proteomes" id="UP000233080">
    <property type="component" value="Unassembled WGS sequence"/>
</dbReference>
<reference evidence="2" key="1">
    <citation type="submission" date="2025-08" db="UniProtKB">
        <authorList>
            <consortium name="Ensembl"/>
        </authorList>
    </citation>
    <scope>IDENTIFICATION</scope>
</reference>
<dbReference type="PANTHER" id="PTHR16238:SF7">
    <property type="entry name" value="GEM-ASSOCIATED PROTEIN 8"/>
    <property type="match status" value="1"/>
</dbReference>
<dbReference type="Ensembl" id="ENSCANT00000042554.1">
    <property type="protein sequence ID" value="ENSCANP00000019589.1"/>
    <property type="gene ID" value="ENSCANG00000033229.1"/>
</dbReference>
<dbReference type="GO" id="GO:0000387">
    <property type="term" value="P:spliceosomal snRNP assembly"/>
    <property type="evidence" value="ECO:0007669"/>
    <property type="project" value="InterPro"/>
</dbReference>
<evidence type="ECO:0000256" key="1">
    <source>
        <dbReference type="SAM" id="MobiDB-lite"/>
    </source>
</evidence>
<evidence type="ECO:0008006" key="4">
    <source>
        <dbReference type="Google" id="ProtNLM"/>
    </source>
</evidence>
<dbReference type="STRING" id="336983.ENSCANP00000019589"/>